<proteinExistence type="inferred from homology"/>
<evidence type="ECO:0000256" key="2">
    <source>
        <dbReference type="ARBA" id="ARBA00022741"/>
    </source>
</evidence>
<evidence type="ECO:0000256" key="11">
    <source>
        <dbReference type="ARBA" id="ARBA00048988"/>
    </source>
</evidence>
<keyword evidence="4 12" id="KW-0347">Helicase</keyword>
<reference evidence="14 15" key="1">
    <citation type="submission" date="2022-10" db="EMBL/GenBank/DDBJ databases">
        <title>Aestuariibacter sp. AA17 isolated from Montipora capitata coral fragment.</title>
        <authorList>
            <person name="Emsley S.A."/>
            <person name="Pfannmuller K.M."/>
            <person name="Loughran R.M."/>
            <person name="Shlafstein M."/>
            <person name="Papke E."/>
            <person name="Saw J.H."/>
            <person name="Ushijima B."/>
            <person name="Videau P."/>
        </authorList>
    </citation>
    <scope>NUCLEOTIDE SEQUENCE [LARGE SCALE GENOMIC DNA]</scope>
    <source>
        <strain evidence="14 15">AA17</strain>
    </source>
</reference>
<comment type="catalytic activity">
    <reaction evidence="11">
        <text>ATP + H2O = ADP + phosphate + H(+)</text>
        <dbReference type="Rhea" id="RHEA:13065"/>
        <dbReference type="ChEBI" id="CHEBI:15377"/>
        <dbReference type="ChEBI" id="CHEBI:15378"/>
        <dbReference type="ChEBI" id="CHEBI:30616"/>
        <dbReference type="ChEBI" id="CHEBI:43474"/>
        <dbReference type="ChEBI" id="CHEBI:456216"/>
        <dbReference type="EC" id="5.6.2.4"/>
    </reaction>
</comment>
<evidence type="ECO:0000256" key="9">
    <source>
        <dbReference type="ARBA" id="ARBA00034808"/>
    </source>
</evidence>
<feature type="domain" description="UvrD-like helicase ATP-binding" evidence="13">
    <location>
        <begin position="3"/>
        <end position="283"/>
    </location>
</feature>
<dbReference type="InterPro" id="IPR000212">
    <property type="entry name" value="DNA_helicase_UvrD/REP"/>
</dbReference>
<evidence type="ECO:0000256" key="3">
    <source>
        <dbReference type="ARBA" id="ARBA00022801"/>
    </source>
</evidence>
<evidence type="ECO:0000313" key="15">
    <source>
        <dbReference type="Proteomes" id="UP001652504"/>
    </source>
</evidence>
<evidence type="ECO:0000313" key="14">
    <source>
        <dbReference type="EMBL" id="MCV2885738.1"/>
    </source>
</evidence>
<evidence type="ECO:0000259" key="13">
    <source>
        <dbReference type="PROSITE" id="PS51198"/>
    </source>
</evidence>
<protein>
    <recommendedName>
        <fullName evidence="9">DNA 3'-5' helicase</fullName>
        <ecNumber evidence="9">5.6.2.4</ecNumber>
    </recommendedName>
    <alternativeName>
        <fullName evidence="10">DNA 3'-5' helicase II</fullName>
    </alternativeName>
</protein>
<dbReference type="Gene3D" id="1.10.486.10">
    <property type="entry name" value="PCRA, domain 4"/>
    <property type="match status" value="1"/>
</dbReference>
<keyword evidence="2 12" id="KW-0547">Nucleotide-binding</keyword>
<evidence type="ECO:0000256" key="4">
    <source>
        <dbReference type="ARBA" id="ARBA00022806"/>
    </source>
</evidence>
<organism evidence="14 15">
    <name type="scientific">Fluctibacter corallii</name>
    <dbReference type="NCBI Taxonomy" id="2984329"/>
    <lineage>
        <taxon>Bacteria</taxon>
        <taxon>Pseudomonadati</taxon>
        <taxon>Pseudomonadota</taxon>
        <taxon>Gammaproteobacteria</taxon>
        <taxon>Alteromonadales</taxon>
        <taxon>Alteromonadaceae</taxon>
        <taxon>Fluctibacter</taxon>
    </lineage>
</organism>
<dbReference type="CDD" id="cd17932">
    <property type="entry name" value="DEXQc_UvrD"/>
    <property type="match status" value="1"/>
</dbReference>
<evidence type="ECO:0000256" key="6">
    <source>
        <dbReference type="ARBA" id="ARBA00023125"/>
    </source>
</evidence>
<keyword evidence="3 12" id="KW-0378">Hydrolase</keyword>
<name>A0ABT3AAP0_9ALTE</name>
<evidence type="ECO:0000256" key="5">
    <source>
        <dbReference type="ARBA" id="ARBA00022840"/>
    </source>
</evidence>
<dbReference type="Pfam" id="PF00580">
    <property type="entry name" value="UvrD-helicase"/>
    <property type="match status" value="1"/>
</dbReference>
<dbReference type="InterPro" id="IPR014016">
    <property type="entry name" value="UvrD-like_ATP-bd"/>
</dbReference>
<dbReference type="PANTHER" id="PTHR11070">
    <property type="entry name" value="UVRD / RECB / PCRA DNA HELICASE FAMILY MEMBER"/>
    <property type="match status" value="1"/>
</dbReference>
<dbReference type="InterPro" id="IPR013986">
    <property type="entry name" value="DExx_box_DNA_helicase_dom_sf"/>
</dbReference>
<dbReference type="RefSeq" id="WP_263713026.1">
    <property type="nucleotide sequence ID" value="NZ_JAOWKX010000007.1"/>
</dbReference>
<dbReference type="SUPFAM" id="SSF52540">
    <property type="entry name" value="P-loop containing nucleoside triphosphate hydrolases"/>
    <property type="match status" value="1"/>
</dbReference>
<dbReference type="Gene3D" id="1.10.10.160">
    <property type="match status" value="1"/>
</dbReference>
<dbReference type="Pfam" id="PF13361">
    <property type="entry name" value="UvrD_C"/>
    <property type="match status" value="1"/>
</dbReference>
<dbReference type="PANTHER" id="PTHR11070:SF2">
    <property type="entry name" value="ATP-DEPENDENT DNA HELICASE SRS2"/>
    <property type="match status" value="1"/>
</dbReference>
<evidence type="ECO:0000256" key="12">
    <source>
        <dbReference type="PROSITE-ProRule" id="PRU00560"/>
    </source>
</evidence>
<gene>
    <name evidence="14" type="ORF">OE749_13650</name>
</gene>
<dbReference type="EMBL" id="JAOWKX010000007">
    <property type="protein sequence ID" value="MCV2885738.1"/>
    <property type="molecule type" value="Genomic_DNA"/>
</dbReference>
<keyword evidence="6" id="KW-0238">DNA-binding</keyword>
<dbReference type="EC" id="5.6.2.4" evidence="9"/>
<dbReference type="InterPro" id="IPR027417">
    <property type="entry name" value="P-loop_NTPase"/>
</dbReference>
<keyword evidence="7" id="KW-0413">Isomerase</keyword>
<dbReference type="InterPro" id="IPR014017">
    <property type="entry name" value="DNA_helicase_UvrD-like_C"/>
</dbReference>
<dbReference type="PROSITE" id="PS51198">
    <property type="entry name" value="UVRD_HELICASE_ATP_BIND"/>
    <property type="match status" value="1"/>
</dbReference>
<keyword evidence="15" id="KW-1185">Reference proteome</keyword>
<feature type="binding site" evidence="12">
    <location>
        <begin position="24"/>
        <end position="31"/>
    </location>
    <ligand>
        <name>ATP</name>
        <dbReference type="ChEBI" id="CHEBI:30616"/>
    </ligand>
</feature>
<keyword evidence="5 12" id="KW-0067">ATP-binding</keyword>
<dbReference type="GO" id="GO:0004386">
    <property type="term" value="F:helicase activity"/>
    <property type="evidence" value="ECO:0007669"/>
    <property type="project" value="UniProtKB-KW"/>
</dbReference>
<comment type="catalytic activity">
    <reaction evidence="8">
        <text>Couples ATP hydrolysis with the unwinding of duplex DNA by translocating in the 3'-5' direction.</text>
        <dbReference type="EC" id="5.6.2.4"/>
    </reaction>
</comment>
<accession>A0ABT3AAP0</accession>
<evidence type="ECO:0000256" key="10">
    <source>
        <dbReference type="ARBA" id="ARBA00034923"/>
    </source>
</evidence>
<dbReference type="Proteomes" id="UP001652504">
    <property type="component" value="Unassembled WGS sequence"/>
</dbReference>
<evidence type="ECO:0000256" key="7">
    <source>
        <dbReference type="ARBA" id="ARBA00023235"/>
    </source>
</evidence>
<comment type="similarity">
    <text evidence="1">Belongs to the helicase family. UvrD subfamily.</text>
</comment>
<sequence>MAKRLTREQKAVVHHLDGHALVKAVPGSGKTTTLVKRVERLVKSGVSKRAILVLMYNKSAQVSFAEKLKIALDSDVIPEVRTFHSFALQVIKVAENRKLIEKRTLLTPADPKHVNMVKQAYRNGFSHSDTYIPQDDIEELELFITRNRAEGIVPSDISSDPSLNETKPEFLRAYSWYCDTLDENKLRTFDDCLIEAVKILNECPQILGTFRQIIVDEYQDVNFIQNELVKRVATSGVSVMAVGDVNQCIYEWRGARPDFIAGIFEKHYINTKVFNLSCTFRFGHKLALMSNSVIRRNSVKQSSLCISHPSATNTEIQIYHEDDMQSALRELANQDGSCAILSRTKASLAETELALRMNRIAYSYLNGDSPLYTRAEIGMLAIYFSIGMFGDLQILNGNPQRQTLVFGFLKNAGFKWEKGQLQEARQVLMHPDSDLWNTLYSLLGQSEFRRQRVDELSALKNKYDENTNASTMFSDLKNLGLFDSIGFGGVSRIGSNDQKRGTFRIEQLLLTSHLSGLEFLNLILEPPEPVSTAEFVLSTLHTSKGLEWDHVVMVGLNEKDYPGIAKNDADIVLPKELTTDSELEENRRLFYVGMTRAMRSVTFIVPEDEGLKKWLANAWDSTPKLTSVATRFVYETGLTAAIRTGDAIYANSIDALSPKLNKLHKWYIKEFKKLRI</sequence>
<evidence type="ECO:0000256" key="8">
    <source>
        <dbReference type="ARBA" id="ARBA00034617"/>
    </source>
</evidence>
<dbReference type="Gene3D" id="3.40.50.300">
    <property type="entry name" value="P-loop containing nucleotide triphosphate hydrolases"/>
    <property type="match status" value="2"/>
</dbReference>
<comment type="caution">
    <text evidence="14">The sequence shown here is derived from an EMBL/GenBank/DDBJ whole genome shotgun (WGS) entry which is preliminary data.</text>
</comment>
<evidence type="ECO:0000256" key="1">
    <source>
        <dbReference type="ARBA" id="ARBA00009922"/>
    </source>
</evidence>